<feature type="compositionally biased region" description="Acidic residues" evidence="1">
    <location>
        <begin position="172"/>
        <end position="192"/>
    </location>
</feature>
<evidence type="ECO:0000313" key="3">
    <source>
        <dbReference type="Proteomes" id="UP000075886"/>
    </source>
</evidence>
<dbReference type="EMBL" id="AXCN02001075">
    <property type="status" value="NOT_ANNOTATED_CDS"/>
    <property type="molecule type" value="Genomic_DNA"/>
</dbReference>
<dbReference type="EnsemblMetazoa" id="AFAF002912-RA">
    <property type="protein sequence ID" value="AFAF002912-PA"/>
    <property type="gene ID" value="AFAF002912"/>
</dbReference>
<feature type="region of interest" description="Disordered" evidence="1">
    <location>
        <begin position="163"/>
        <end position="217"/>
    </location>
</feature>
<evidence type="ECO:0000313" key="2">
    <source>
        <dbReference type="EnsemblMetazoa" id="AFAF002912-PA"/>
    </source>
</evidence>
<evidence type="ECO:0000256" key="1">
    <source>
        <dbReference type="SAM" id="MobiDB-lite"/>
    </source>
</evidence>
<reference evidence="3" key="1">
    <citation type="submission" date="2014-01" db="EMBL/GenBank/DDBJ databases">
        <title>The Genome Sequence of Anopheles farauti FAR1 (V2).</title>
        <authorList>
            <consortium name="The Broad Institute Genomics Platform"/>
            <person name="Neafsey D.E."/>
            <person name="Besansky N."/>
            <person name="Howell P."/>
            <person name="Walton C."/>
            <person name="Young S.K."/>
            <person name="Zeng Q."/>
            <person name="Gargeya S."/>
            <person name="Fitzgerald M."/>
            <person name="Haas B."/>
            <person name="Abouelleil A."/>
            <person name="Allen A.W."/>
            <person name="Alvarado L."/>
            <person name="Arachchi H.M."/>
            <person name="Berlin A.M."/>
            <person name="Chapman S.B."/>
            <person name="Gainer-Dewar J."/>
            <person name="Goldberg J."/>
            <person name="Griggs A."/>
            <person name="Gujja S."/>
            <person name="Hansen M."/>
            <person name="Howarth C."/>
            <person name="Imamovic A."/>
            <person name="Ireland A."/>
            <person name="Larimer J."/>
            <person name="McCowan C."/>
            <person name="Murphy C."/>
            <person name="Pearson M."/>
            <person name="Poon T.W."/>
            <person name="Priest M."/>
            <person name="Roberts A."/>
            <person name="Saif S."/>
            <person name="Shea T."/>
            <person name="Sisk P."/>
            <person name="Sykes S."/>
            <person name="Wortman J."/>
            <person name="Nusbaum C."/>
            <person name="Birren B."/>
        </authorList>
    </citation>
    <scope>NUCLEOTIDE SEQUENCE [LARGE SCALE GENOMIC DNA]</scope>
    <source>
        <strain evidence="3">FAR1</strain>
    </source>
</reference>
<reference evidence="2" key="2">
    <citation type="submission" date="2020-05" db="UniProtKB">
        <authorList>
            <consortium name="EnsemblMetazoa"/>
        </authorList>
    </citation>
    <scope>IDENTIFICATION</scope>
    <source>
        <strain evidence="2">FAR1</strain>
    </source>
</reference>
<sequence length="545" mass="64572">MYESNRSIGKEDSSTREKTNLLTLKWDKEQFDTRRPYERKNYERPFRKLPGHFATLEGMVAEPRQCITTDTFARRTPVEEVLHKRNVKSVCPADVPRALDDCVEDVIVAENLSSGESVMDKRRWESVEAVKNSRIVSRECYKTFFRARRALFRSDLFQEYFNREPSCSAQEPDTDDSEEDLPDVSELSEEENIGNSCDDREDAPYRVRSSSVGSYEPPTIVHREDKVAVVEAQEQFLARMRSRYLEKFERVREQLENADQERHKPPAPFDPDRYEADYPELDVRNEARARFRKSLRQRLEELNQLQHRPVRKYPTSVKQFAAYKTQLMEDRRKLRDEAELVESYFRNRNIPKELPEAKLEVKRYRLAEFGTQPDDWMYEEGYTLEPSDLSDPPVYHTCMTRHEWSHWTVRSVKIEKLKLPKVKIPHVPVLVQKCTESPIRAYIQGRLDGAQGSNKPPTVKEEDSPQQIIHSMRMSTMRNLLFDPKRVSDAVDYTPYEAILPPYSDMAEERFRRGRARRKGQRQRRKSRMQWIEELVDKICRRKRC</sequence>
<dbReference type="AlphaFoldDB" id="A0A182Q4I0"/>
<feature type="region of interest" description="Disordered" evidence="1">
    <location>
        <begin position="255"/>
        <end position="275"/>
    </location>
</feature>
<proteinExistence type="predicted"/>
<dbReference type="VEuPathDB" id="VectorBase:AFAF002912"/>
<protein>
    <submittedName>
        <fullName evidence="2">Uncharacterized protein</fullName>
    </submittedName>
</protein>
<dbReference type="Proteomes" id="UP000075886">
    <property type="component" value="Unassembled WGS sequence"/>
</dbReference>
<organism evidence="2 3">
    <name type="scientific">Anopheles farauti</name>
    <dbReference type="NCBI Taxonomy" id="69004"/>
    <lineage>
        <taxon>Eukaryota</taxon>
        <taxon>Metazoa</taxon>
        <taxon>Ecdysozoa</taxon>
        <taxon>Arthropoda</taxon>
        <taxon>Hexapoda</taxon>
        <taxon>Insecta</taxon>
        <taxon>Pterygota</taxon>
        <taxon>Neoptera</taxon>
        <taxon>Endopterygota</taxon>
        <taxon>Diptera</taxon>
        <taxon>Nematocera</taxon>
        <taxon>Culicoidea</taxon>
        <taxon>Culicidae</taxon>
        <taxon>Anophelinae</taxon>
        <taxon>Anopheles</taxon>
    </lineage>
</organism>
<name>A0A182Q4I0_9DIPT</name>
<keyword evidence="3" id="KW-1185">Reference proteome</keyword>
<accession>A0A182Q4I0</accession>